<dbReference type="Proteomes" id="UP001278766">
    <property type="component" value="Unassembled WGS sequence"/>
</dbReference>
<protein>
    <submittedName>
        <fullName evidence="1">Uncharacterized protein</fullName>
    </submittedName>
</protein>
<accession>A0AAE0LQ88</accession>
<dbReference type="AlphaFoldDB" id="A0AAE0LQ88"/>
<keyword evidence="2" id="KW-1185">Reference proteome</keyword>
<comment type="caution">
    <text evidence="1">The sequence shown here is derived from an EMBL/GenBank/DDBJ whole genome shotgun (WGS) entry which is preliminary data.</text>
</comment>
<sequence>MIVTEGTLASCLVVAAAGRLGWLTPPSRRVNFSCPGPGPSCGAAESAQHRRSIHARTSSEPFLGHSSNLLECIPKC</sequence>
<proteinExistence type="predicted"/>
<gene>
    <name evidence="1" type="ORF">B0H64DRAFT_203437</name>
</gene>
<evidence type="ECO:0000313" key="2">
    <source>
        <dbReference type="Proteomes" id="UP001278766"/>
    </source>
</evidence>
<evidence type="ECO:0000313" key="1">
    <source>
        <dbReference type="EMBL" id="KAK3292924.1"/>
    </source>
</evidence>
<dbReference type="GeneID" id="87836245"/>
<reference evidence="1" key="2">
    <citation type="submission" date="2023-06" db="EMBL/GenBank/DDBJ databases">
        <authorList>
            <consortium name="Lawrence Berkeley National Laboratory"/>
            <person name="Haridas S."/>
            <person name="Hensen N."/>
            <person name="Bonometti L."/>
            <person name="Westerberg I."/>
            <person name="Brannstrom I.O."/>
            <person name="Guillou S."/>
            <person name="Cros-Aarteil S."/>
            <person name="Calhoun S."/>
            <person name="Kuo A."/>
            <person name="Mondo S."/>
            <person name="Pangilinan J."/>
            <person name="Riley R."/>
            <person name="Labutti K."/>
            <person name="Andreopoulos B."/>
            <person name="Lipzen A."/>
            <person name="Chen C."/>
            <person name="Yanf M."/>
            <person name="Daum C."/>
            <person name="Ng V."/>
            <person name="Clum A."/>
            <person name="Steindorff A."/>
            <person name="Ohm R."/>
            <person name="Martin F."/>
            <person name="Silar P."/>
            <person name="Natvig D."/>
            <person name="Lalanne C."/>
            <person name="Gautier V."/>
            <person name="Ament-Velasquez S.L."/>
            <person name="Kruys A."/>
            <person name="Hutchinson M.I."/>
            <person name="Powell A.J."/>
            <person name="Barry K."/>
            <person name="Miller A.N."/>
            <person name="Grigoriev I.V."/>
            <person name="Debuchy R."/>
            <person name="Gladieux P."/>
            <person name="Thoren M.H."/>
            <person name="Johannesson H."/>
        </authorList>
    </citation>
    <scope>NUCLEOTIDE SEQUENCE</scope>
    <source>
        <strain evidence="1">CBS 168.71</strain>
    </source>
</reference>
<name>A0AAE0LQ88_9PEZI</name>
<dbReference type="RefSeq" id="XP_062656438.1">
    <property type="nucleotide sequence ID" value="XM_062799297.1"/>
</dbReference>
<reference evidence="1" key="1">
    <citation type="journal article" date="2023" name="Mol. Phylogenet. Evol.">
        <title>Genome-scale phylogeny and comparative genomics of the fungal order Sordariales.</title>
        <authorList>
            <person name="Hensen N."/>
            <person name="Bonometti L."/>
            <person name="Westerberg I."/>
            <person name="Brannstrom I.O."/>
            <person name="Guillou S."/>
            <person name="Cros-Aarteil S."/>
            <person name="Calhoun S."/>
            <person name="Haridas S."/>
            <person name="Kuo A."/>
            <person name="Mondo S."/>
            <person name="Pangilinan J."/>
            <person name="Riley R."/>
            <person name="LaButti K."/>
            <person name="Andreopoulos B."/>
            <person name="Lipzen A."/>
            <person name="Chen C."/>
            <person name="Yan M."/>
            <person name="Daum C."/>
            <person name="Ng V."/>
            <person name="Clum A."/>
            <person name="Steindorff A."/>
            <person name="Ohm R.A."/>
            <person name="Martin F."/>
            <person name="Silar P."/>
            <person name="Natvig D.O."/>
            <person name="Lalanne C."/>
            <person name="Gautier V."/>
            <person name="Ament-Velasquez S.L."/>
            <person name="Kruys A."/>
            <person name="Hutchinson M.I."/>
            <person name="Powell A.J."/>
            <person name="Barry K."/>
            <person name="Miller A.N."/>
            <person name="Grigoriev I.V."/>
            <person name="Debuchy R."/>
            <person name="Gladieux P."/>
            <person name="Hiltunen Thoren M."/>
            <person name="Johannesson H."/>
        </authorList>
    </citation>
    <scope>NUCLEOTIDE SEQUENCE</scope>
    <source>
        <strain evidence="1">CBS 168.71</strain>
    </source>
</reference>
<organism evidence="1 2">
    <name type="scientific">Chaetomium fimeti</name>
    <dbReference type="NCBI Taxonomy" id="1854472"/>
    <lineage>
        <taxon>Eukaryota</taxon>
        <taxon>Fungi</taxon>
        <taxon>Dikarya</taxon>
        <taxon>Ascomycota</taxon>
        <taxon>Pezizomycotina</taxon>
        <taxon>Sordariomycetes</taxon>
        <taxon>Sordariomycetidae</taxon>
        <taxon>Sordariales</taxon>
        <taxon>Chaetomiaceae</taxon>
        <taxon>Chaetomium</taxon>
    </lineage>
</organism>
<dbReference type="EMBL" id="JAUEPN010000006">
    <property type="protein sequence ID" value="KAK3292924.1"/>
    <property type="molecule type" value="Genomic_DNA"/>
</dbReference>